<dbReference type="SMART" id="SM00322">
    <property type="entry name" value="KH"/>
    <property type="match status" value="3"/>
</dbReference>
<gene>
    <name evidence="5" type="ORF">GOP47_0021588</name>
</gene>
<dbReference type="Proteomes" id="UP000886520">
    <property type="component" value="Chromosome 21"/>
</dbReference>
<evidence type="ECO:0000313" key="6">
    <source>
        <dbReference type="Proteomes" id="UP000886520"/>
    </source>
</evidence>
<feature type="domain" description="K Homology" evidence="4">
    <location>
        <begin position="305"/>
        <end position="376"/>
    </location>
</feature>
<dbReference type="EMBL" id="JABFUD020000021">
    <property type="protein sequence ID" value="KAI5063041.1"/>
    <property type="molecule type" value="Genomic_DNA"/>
</dbReference>
<dbReference type="Gene3D" id="3.30.310.210">
    <property type="match status" value="1"/>
</dbReference>
<dbReference type="InterPro" id="IPR036612">
    <property type="entry name" value="KH_dom_type_1_sf"/>
</dbReference>
<protein>
    <recommendedName>
        <fullName evidence="4">K Homology domain-containing protein</fullName>
    </recommendedName>
</protein>
<feature type="compositionally biased region" description="Basic and acidic residues" evidence="3">
    <location>
        <begin position="37"/>
        <end position="49"/>
    </location>
</feature>
<feature type="compositionally biased region" description="Basic residues" evidence="3">
    <location>
        <begin position="91"/>
        <end position="100"/>
    </location>
</feature>
<dbReference type="OrthoDB" id="442947at2759"/>
<organism evidence="5 6">
    <name type="scientific">Adiantum capillus-veneris</name>
    <name type="common">Maidenhair fern</name>
    <dbReference type="NCBI Taxonomy" id="13818"/>
    <lineage>
        <taxon>Eukaryota</taxon>
        <taxon>Viridiplantae</taxon>
        <taxon>Streptophyta</taxon>
        <taxon>Embryophyta</taxon>
        <taxon>Tracheophyta</taxon>
        <taxon>Polypodiopsida</taxon>
        <taxon>Polypodiidae</taxon>
        <taxon>Polypodiales</taxon>
        <taxon>Pteridineae</taxon>
        <taxon>Pteridaceae</taxon>
        <taxon>Vittarioideae</taxon>
        <taxon>Adiantum</taxon>
    </lineage>
</organism>
<dbReference type="Gene3D" id="3.30.1370.10">
    <property type="entry name" value="K Homology domain, type 1"/>
    <property type="match status" value="1"/>
</dbReference>
<evidence type="ECO:0000313" key="5">
    <source>
        <dbReference type="EMBL" id="KAI5063041.1"/>
    </source>
</evidence>
<feature type="region of interest" description="Disordered" evidence="3">
    <location>
        <begin position="1"/>
        <end position="125"/>
    </location>
</feature>
<proteinExistence type="predicted"/>
<feature type="domain" description="K Homology" evidence="4">
    <location>
        <begin position="213"/>
        <end position="287"/>
    </location>
</feature>
<dbReference type="GO" id="GO:0003723">
    <property type="term" value="F:RNA binding"/>
    <property type="evidence" value="ECO:0007669"/>
    <property type="project" value="UniProtKB-UniRule"/>
</dbReference>
<keyword evidence="1" id="KW-0677">Repeat</keyword>
<evidence type="ECO:0000256" key="3">
    <source>
        <dbReference type="SAM" id="MobiDB-lite"/>
    </source>
</evidence>
<name>A0A9D4Z805_ADICA</name>
<accession>A0A9D4Z805</accession>
<keyword evidence="2" id="KW-0694">RNA-binding</keyword>
<dbReference type="Pfam" id="PF00013">
    <property type="entry name" value="KH_1"/>
    <property type="match status" value="2"/>
</dbReference>
<dbReference type="SUPFAM" id="SSF54791">
    <property type="entry name" value="Eukaryotic type KH-domain (KH-domain type I)"/>
    <property type="match status" value="2"/>
</dbReference>
<dbReference type="AlphaFoldDB" id="A0A9D4Z805"/>
<feature type="domain" description="K Homology" evidence="4">
    <location>
        <begin position="129"/>
        <end position="205"/>
    </location>
</feature>
<dbReference type="PANTHER" id="PTHR10288">
    <property type="entry name" value="KH DOMAIN CONTAINING RNA BINDING PROTEIN"/>
    <property type="match status" value="1"/>
</dbReference>
<dbReference type="CDD" id="cd00105">
    <property type="entry name" value="KH-I"/>
    <property type="match status" value="1"/>
</dbReference>
<reference evidence="5" key="1">
    <citation type="submission" date="2021-01" db="EMBL/GenBank/DDBJ databases">
        <title>Adiantum capillus-veneris genome.</title>
        <authorList>
            <person name="Fang Y."/>
            <person name="Liao Q."/>
        </authorList>
    </citation>
    <scope>NUCLEOTIDE SEQUENCE</scope>
    <source>
        <strain evidence="5">H3</strain>
        <tissue evidence="5">Leaf</tissue>
    </source>
</reference>
<sequence length="394" mass="44262">MENSYDENSSTKKKQLRTKQAANKEEVYSSKKKQKKLKELESSREKEEEASATIFDSVEESSPKRQSKRHRESSCNDEEKDERQNNNNNDKKKRKKKKRKNNESSAVDEKMEDPRSQNSVHAEGHGKSADVSFYLLVPSKEMGKVIGKQGYRIQQLREETGACIRIGDAIMNLDERVLWIASKQETSTSQSAAERALLLVVALLIRPENEDQDFAKIRLLVAGSQAKIAVSKMLEKINDETGAVVNVFSKDKVPLLAFAHESDTLVQVEGKASEVLQALELIAPRLRENLQTGNMAMFRGKFGAFKTIVQIQIPNNYIGKLIGKEGSTLRKIREQCRVSIELHDDIENGGQGKIAHLKGTLAQVTMAQTLLQVYLASKDRAKRARALVVSTVQH</sequence>
<dbReference type="InterPro" id="IPR004087">
    <property type="entry name" value="KH_dom"/>
</dbReference>
<evidence type="ECO:0000256" key="2">
    <source>
        <dbReference type="PROSITE-ProRule" id="PRU00117"/>
    </source>
</evidence>
<comment type="caution">
    <text evidence="5">The sequence shown here is derived from an EMBL/GenBank/DDBJ whole genome shotgun (WGS) entry which is preliminary data.</text>
</comment>
<evidence type="ECO:0000256" key="1">
    <source>
        <dbReference type="ARBA" id="ARBA00022737"/>
    </source>
</evidence>
<dbReference type="PROSITE" id="PS50084">
    <property type="entry name" value="KH_TYPE_1"/>
    <property type="match status" value="2"/>
</dbReference>
<dbReference type="InterPro" id="IPR004088">
    <property type="entry name" value="KH_dom_type_1"/>
</dbReference>
<evidence type="ECO:0000259" key="4">
    <source>
        <dbReference type="SMART" id="SM00322"/>
    </source>
</evidence>
<keyword evidence="6" id="KW-1185">Reference proteome</keyword>